<dbReference type="InterPro" id="IPR006668">
    <property type="entry name" value="Mg_transptr_MgtE_intracell_dom"/>
</dbReference>
<evidence type="ECO:0000259" key="1">
    <source>
        <dbReference type="Pfam" id="PF03448"/>
    </source>
</evidence>
<dbReference type="PANTHER" id="PTHR43773:SF1">
    <property type="entry name" value="MAGNESIUM TRANSPORTER MGTE"/>
    <property type="match status" value="1"/>
</dbReference>
<sequence>MTSINLAFSSESVEKLYLEILACLTPRKAKQLNKAILGAENSELPLVLRNLSYPQRIATWTLLNEVNPNLAASLLEHLSDPELLWLFSQLPETTSLKLFQYLHSADRRLLLNELPTELTKQLKQALPTIWEDEERAALKYRQDNAGGICRSETLKLPSDATVDSLSARLSNEEHGLDRLEWRYVYLHDTEGRYLGGLKIRLKAH</sequence>
<dbReference type="PANTHER" id="PTHR43773">
    <property type="entry name" value="MAGNESIUM TRANSPORTER MGTE"/>
    <property type="match status" value="1"/>
</dbReference>
<dbReference type="KEGG" id="vck:PG915_17185"/>
<dbReference type="AlphaFoldDB" id="A0AAU8BSH9"/>
<dbReference type="InterPro" id="IPR038076">
    <property type="entry name" value="MgtE_N_sf"/>
</dbReference>
<gene>
    <name evidence="2" type="ORF">PG915_17185</name>
</gene>
<feature type="domain" description="Magnesium transporter MgtE intracellular" evidence="1">
    <location>
        <begin position="47"/>
        <end position="143"/>
    </location>
</feature>
<dbReference type="SUPFAM" id="SSF158791">
    <property type="entry name" value="MgtE N-terminal domain-like"/>
    <property type="match status" value="1"/>
</dbReference>
<name>A0AAU8BSH9_9VIBR</name>
<reference evidence="2" key="1">
    <citation type="submission" date="2023-01" db="EMBL/GenBank/DDBJ databases">
        <title>Vibrio sp. CB1-14 genome sequencing.</title>
        <authorList>
            <person name="Otstavnykh N."/>
            <person name="Isaeva M."/>
            <person name="Meleshko D."/>
        </authorList>
    </citation>
    <scope>NUCLEOTIDE SEQUENCE</scope>
    <source>
        <strain evidence="2">CB1-14</strain>
    </source>
</reference>
<evidence type="ECO:0000313" key="2">
    <source>
        <dbReference type="EMBL" id="XCD18507.1"/>
    </source>
</evidence>
<dbReference type="Pfam" id="PF03448">
    <property type="entry name" value="MgtE_N"/>
    <property type="match status" value="1"/>
</dbReference>
<dbReference type="InterPro" id="IPR006669">
    <property type="entry name" value="MgtE_transporter"/>
</dbReference>
<organism evidence="2">
    <name type="scientific">Vibrio chaetopteri</name>
    <dbReference type="NCBI Taxonomy" id="3016528"/>
    <lineage>
        <taxon>Bacteria</taxon>
        <taxon>Pseudomonadati</taxon>
        <taxon>Pseudomonadota</taxon>
        <taxon>Gammaproteobacteria</taxon>
        <taxon>Vibrionales</taxon>
        <taxon>Vibrionaceae</taxon>
        <taxon>Vibrio</taxon>
    </lineage>
</organism>
<accession>A0AAU8BSH9</accession>
<proteinExistence type="predicted"/>
<dbReference type="Gene3D" id="1.25.60.10">
    <property type="entry name" value="MgtE N-terminal domain-like"/>
    <property type="match status" value="1"/>
</dbReference>
<protein>
    <recommendedName>
        <fullName evidence="1">Magnesium transporter MgtE intracellular domain-containing protein</fullName>
    </recommendedName>
</protein>
<dbReference type="EMBL" id="CP115921">
    <property type="protein sequence ID" value="XCD18507.1"/>
    <property type="molecule type" value="Genomic_DNA"/>
</dbReference>
<dbReference type="GO" id="GO:0016020">
    <property type="term" value="C:membrane"/>
    <property type="evidence" value="ECO:0007669"/>
    <property type="project" value="InterPro"/>
</dbReference>
<dbReference type="GO" id="GO:0015095">
    <property type="term" value="F:magnesium ion transmembrane transporter activity"/>
    <property type="evidence" value="ECO:0007669"/>
    <property type="project" value="InterPro"/>
</dbReference>
<dbReference type="RefSeq" id="WP_353499650.1">
    <property type="nucleotide sequence ID" value="NZ_CP115921.1"/>
</dbReference>